<proteinExistence type="predicted"/>
<reference evidence="1 2" key="1">
    <citation type="submission" date="2019-09" db="EMBL/GenBank/DDBJ databases">
        <title>Vancomyinc resistant enterococci isolated from farm animals in Switzerland.</title>
        <authorList>
            <person name="Stevens M.J.A."/>
            <person name="Stephan R."/>
            <person name="Morach M."/>
            <person name="Nuesch-Inderbinen M."/>
        </authorList>
    </citation>
    <scope>NUCLEOTIDE SEQUENCE [LARGE SCALE GENOMIC DNA]</scope>
    <source>
        <strain evidence="1 2">GH27</strain>
    </source>
</reference>
<dbReference type="Proteomes" id="UP000326078">
    <property type="component" value="Unassembled WGS sequence"/>
</dbReference>
<organism evidence="1 2">
    <name type="scientific">Enterococcus durans</name>
    <dbReference type="NCBI Taxonomy" id="53345"/>
    <lineage>
        <taxon>Bacteria</taxon>
        <taxon>Bacillati</taxon>
        <taxon>Bacillota</taxon>
        <taxon>Bacilli</taxon>
        <taxon>Lactobacillales</taxon>
        <taxon>Enterococcaceae</taxon>
        <taxon>Enterococcus</taxon>
    </lineage>
</organism>
<protein>
    <submittedName>
        <fullName evidence="1">Uncharacterized protein</fullName>
    </submittedName>
</protein>
<accession>A0A5N0Z2F0</accession>
<dbReference type="RefSeq" id="WP_151026648.1">
    <property type="nucleotide sequence ID" value="NZ_VYUK01000004.1"/>
</dbReference>
<evidence type="ECO:0000313" key="2">
    <source>
        <dbReference type="Proteomes" id="UP000326078"/>
    </source>
</evidence>
<dbReference type="AlphaFoldDB" id="A0A5N0Z2F0"/>
<comment type="caution">
    <text evidence="1">The sequence shown here is derived from an EMBL/GenBank/DDBJ whole genome shotgun (WGS) entry which is preliminary data.</text>
</comment>
<name>A0A5N0Z2F0_9ENTE</name>
<sequence length="392" mass="46363">MNNENVVIVYDNSKNRMTDLKTYESLKIKPDFQNEYLEAVHRAYNYFFDESQFITRQLFEKNLPDPMIEEADLLNERKSFVKNKITAFYKFFDFALMARETGYFCGKEFQSLDEMRECFFGNFLTFLTEDEKNLPYWEEFMKVTKWYKDFNLSEIKKKDYIAIKALFKRSEDRLSLDMARITKAIHVTVLWGTDSDYEKIISGADLSPFANNIRYIYLVPELKNKVKFYKGEEEIDAPWKQQSEVWGACIHRFNSGLTVDHDYVDKGIKSGDKGKPNKLGEKKDYFNLSINKLLIHDANIEPNQHYVNGFGEVCRLKKEREQVEISFSNEYCQAFLEAVEKSLMDIEIGEETNPFVSNSSTECSRNSNIQSLLSKYFTKKQMEYPFWDNFFN</sequence>
<dbReference type="EMBL" id="VYUT01000003">
    <property type="protein sequence ID" value="KAA9207489.1"/>
    <property type="molecule type" value="Genomic_DNA"/>
</dbReference>
<gene>
    <name evidence="1" type="ORF">F6X95_02405</name>
</gene>
<evidence type="ECO:0000313" key="1">
    <source>
        <dbReference type="EMBL" id="KAA9207489.1"/>
    </source>
</evidence>